<evidence type="ECO:0000259" key="1">
    <source>
        <dbReference type="Pfam" id="PF01757"/>
    </source>
</evidence>
<evidence type="ECO:0000313" key="3">
    <source>
        <dbReference type="Proteomes" id="UP000321776"/>
    </source>
</evidence>
<proteinExistence type="predicted"/>
<sequence>MTFHESSTPKLVTTHAGASVGRWTRGRNTFFVLSGFALTLQLTSVNSPTLLQYLVRRVFRIYLPYIVTVCLASVCYREFNAEPVPWAGDWFNTSWNGTLTNKAMESLQKSWH</sequence>
<dbReference type="InterPro" id="IPR002656">
    <property type="entry name" value="Acyl_transf_3_dom"/>
</dbReference>
<dbReference type="GO" id="GO:0016747">
    <property type="term" value="F:acyltransferase activity, transferring groups other than amino-acyl groups"/>
    <property type="evidence" value="ECO:0007669"/>
    <property type="project" value="InterPro"/>
</dbReference>
<protein>
    <submittedName>
        <fullName evidence="2">Acyltransferase family protein</fullName>
    </submittedName>
</protein>
<dbReference type="EMBL" id="VOQS01000003">
    <property type="protein sequence ID" value="TXC84786.1"/>
    <property type="molecule type" value="Genomic_DNA"/>
</dbReference>
<reference evidence="2 3" key="1">
    <citation type="journal article" date="2018" name="Int. J. Syst. Evol. Microbiol.">
        <title>Paraburkholderia azotifigens sp. nov., a nitrogen-fixing bacterium isolated from paddy soil.</title>
        <authorList>
            <person name="Choi G.M."/>
            <person name="Im W.T."/>
        </authorList>
    </citation>
    <scope>NUCLEOTIDE SEQUENCE [LARGE SCALE GENOMIC DNA]</scope>
    <source>
        <strain evidence="2 3">NF 2-5-3</strain>
    </source>
</reference>
<dbReference type="Proteomes" id="UP000321776">
    <property type="component" value="Unassembled WGS sequence"/>
</dbReference>
<dbReference type="Pfam" id="PF01757">
    <property type="entry name" value="Acyl_transf_3"/>
    <property type="match status" value="1"/>
</dbReference>
<dbReference type="AlphaFoldDB" id="A0A5C6VK70"/>
<organism evidence="2 3">
    <name type="scientific">Paraburkholderia azotifigens</name>
    <dbReference type="NCBI Taxonomy" id="2057004"/>
    <lineage>
        <taxon>Bacteria</taxon>
        <taxon>Pseudomonadati</taxon>
        <taxon>Pseudomonadota</taxon>
        <taxon>Betaproteobacteria</taxon>
        <taxon>Burkholderiales</taxon>
        <taxon>Burkholderiaceae</taxon>
        <taxon>Paraburkholderia</taxon>
    </lineage>
</organism>
<accession>A0A5C6VK70</accession>
<feature type="domain" description="Acyltransferase 3" evidence="1">
    <location>
        <begin position="29"/>
        <end position="98"/>
    </location>
</feature>
<evidence type="ECO:0000313" key="2">
    <source>
        <dbReference type="EMBL" id="TXC84786.1"/>
    </source>
</evidence>
<gene>
    <name evidence="2" type="ORF">FRZ40_17785</name>
</gene>
<name>A0A5C6VK70_9BURK</name>
<keyword evidence="2" id="KW-0012">Acyltransferase</keyword>
<comment type="caution">
    <text evidence="2">The sequence shown here is derived from an EMBL/GenBank/DDBJ whole genome shotgun (WGS) entry which is preliminary data.</text>
</comment>
<keyword evidence="2" id="KW-0808">Transferase</keyword>